<evidence type="ECO:0000256" key="6">
    <source>
        <dbReference type="ARBA" id="ARBA00023004"/>
    </source>
</evidence>
<accession>A0A4D7B4V3</accession>
<evidence type="ECO:0000256" key="13">
    <source>
        <dbReference type="SAM" id="SignalP"/>
    </source>
</evidence>
<dbReference type="SUPFAM" id="SSF56935">
    <property type="entry name" value="Porins"/>
    <property type="match status" value="1"/>
</dbReference>
<proteinExistence type="inferred from homology"/>
<feature type="domain" description="TonB-dependent receptor plug" evidence="15">
    <location>
        <begin position="61"/>
        <end position="167"/>
    </location>
</feature>
<evidence type="ECO:0000256" key="9">
    <source>
        <dbReference type="ARBA" id="ARBA00023136"/>
    </source>
</evidence>
<keyword evidence="17" id="KW-1185">Reference proteome</keyword>
<dbReference type="PANTHER" id="PTHR32552:SF81">
    <property type="entry name" value="TONB-DEPENDENT OUTER MEMBRANE RECEPTOR"/>
    <property type="match status" value="1"/>
</dbReference>
<dbReference type="GO" id="GO:0009279">
    <property type="term" value="C:cell outer membrane"/>
    <property type="evidence" value="ECO:0007669"/>
    <property type="project" value="UniProtKB-SubCell"/>
</dbReference>
<dbReference type="InterPro" id="IPR039426">
    <property type="entry name" value="TonB-dep_rcpt-like"/>
</dbReference>
<evidence type="ECO:0000256" key="10">
    <source>
        <dbReference type="ARBA" id="ARBA00023237"/>
    </source>
</evidence>
<evidence type="ECO:0000259" key="15">
    <source>
        <dbReference type="Pfam" id="PF07715"/>
    </source>
</evidence>
<feature type="region of interest" description="Disordered" evidence="12">
    <location>
        <begin position="43"/>
        <end position="64"/>
    </location>
</feature>
<evidence type="ECO:0000259" key="14">
    <source>
        <dbReference type="Pfam" id="PF00593"/>
    </source>
</evidence>
<evidence type="ECO:0000256" key="3">
    <source>
        <dbReference type="ARBA" id="ARBA00022452"/>
    </source>
</evidence>
<dbReference type="InterPro" id="IPR037066">
    <property type="entry name" value="Plug_dom_sf"/>
</dbReference>
<dbReference type="Gene3D" id="2.40.170.20">
    <property type="entry name" value="TonB-dependent receptor, beta-barrel domain"/>
    <property type="match status" value="1"/>
</dbReference>
<keyword evidence="10" id="KW-0998">Cell outer membrane</keyword>
<keyword evidence="13" id="KW-0732">Signal</keyword>
<dbReference type="Pfam" id="PF07715">
    <property type="entry name" value="Plug"/>
    <property type="match status" value="1"/>
</dbReference>
<dbReference type="InterPro" id="IPR012910">
    <property type="entry name" value="Plug_dom"/>
</dbReference>
<dbReference type="EMBL" id="CP039690">
    <property type="protein sequence ID" value="QCI66215.1"/>
    <property type="molecule type" value="Genomic_DNA"/>
</dbReference>
<sequence>MGMRAPTCGQARGFFVAVTVLLATAGSADAQIVLPEISVTDARGPAGAAPSSELQAPGSASEGVVTGVEANDRPVTRPAEVLEAVPGLIVTQHSGEGKANQYFLRGFNLDHGTDIAIHLDGMPINMRSHGHGQGYADLNFMIPELLGGVWYRKGPYFAEEGDFSSAGSVRLNYVDRLDKALIQTTLGSFGYWRSLAAASRPVGDGHIIGAAEMTFYNGPWDVADALRKFSGFLRYSQGTDRDGFALTAMAYQNNWTSTDQVPLRAVQAGLINRYGSLDPTDGGNASRFSLSGRWSRLDEASASRIEFYGIRSSLNLWNNFTYFLDNPVNGDQFRQTDQRTLFGFNASHSFFGRLAGLPMETKIGAQGRHDDIRVGLSRTEARAPLSVVRDDRVRESSLSAFIENTVRWTPWLRTTLGLRTDWYAASVASDIAVNSGATQAAVTSPKFGLVLGPFARTELFFNAGHGFHSNDARGTTIRVDPNDRVTPVDRVPLLVKSRGAEVGLRTRPIDGLETTLAVFVLDFASENLFVGDAGTTEASRPSRRVGLEWTNHWKATPWLSLDIDVAYTRTRFTNVDPAGRYVPGAPALVASAGFTLGHATGWFGGARLRYFGPRPLIEDNSARSPSTALVNARIGYRFDNGIRVQLDALNLLNTPASQIDYFYTSRLPGEPATGVADRHLHPVEPRALRLTVAGQF</sequence>
<keyword evidence="16" id="KW-0675">Receptor</keyword>
<evidence type="ECO:0000313" key="17">
    <source>
        <dbReference type="Proteomes" id="UP000298781"/>
    </source>
</evidence>
<keyword evidence="6" id="KW-0408">Iron</keyword>
<dbReference type="Gene3D" id="2.170.130.10">
    <property type="entry name" value="TonB-dependent receptor, plug domain"/>
    <property type="match status" value="1"/>
</dbReference>
<dbReference type="Proteomes" id="UP000298781">
    <property type="component" value="Chromosome"/>
</dbReference>
<dbReference type="PANTHER" id="PTHR32552">
    <property type="entry name" value="FERRICHROME IRON RECEPTOR-RELATED"/>
    <property type="match status" value="1"/>
</dbReference>
<dbReference type="Pfam" id="PF00593">
    <property type="entry name" value="TonB_dep_Rec_b-barrel"/>
    <property type="match status" value="1"/>
</dbReference>
<keyword evidence="9 11" id="KW-0472">Membrane</keyword>
<evidence type="ECO:0000313" key="16">
    <source>
        <dbReference type="EMBL" id="QCI66215.1"/>
    </source>
</evidence>
<evidence type="ECO:0000256" key="1">
    <source>
        <dbReference type="ARBA" id="ARBA00004571"/>
    </source>
</evidence>
<dbReference type="GO" id="GO:0006826">
    <property type="term" value="P:iron ion transport"/>
    <property type="evidence" value="ECO:0007669"/>
    <property type="project" value="UniProtKB-KW"/>
</dbReference>
<dbReference type="AlphaFoldDB" id="A0A4D7B4V3"/>
<evidence type="ECO:0000256" key="7">
    <source>
        <dbReference type="ARBA" id="ARBA00023065"/>
    </source>
</evidence>
<dbReference type="InterPro" id="IPR000531">
    <property type="entry name" value="Beta-barrel_TonB"/>
</dbReference>
<keyword evidence="4" id="KW-0410">Iron transport</keyword>
<evidence type="ECO:0000256" key="2">
    <source>
        <dbReference type="ARBA" id="ARBA00022448"/>
    </source>
</evidence>
<keyword evidence="3" id="KW-1134">Transmembrane beta strand</keyword>
<feature type="domain" description="TonB-dependent receptor-like beta-barrel" evidence="14">
    <location>
        <begin position="233"/>
        <end position="651"/>
    </location>
</feature>
<evidence type="ECO:0000256" key="12">
    <source>
        <dbReference type="SAM" id="MobiDB-lite"/>
    </source>
</evidence>
<gene>
    <name evidence="16" type="ORF">E8M01_19550</name>
</gene>
<feature type="signal peptide" evidence="13">
    <location>
        <begin position="1"/>
        <end position="30"/>
    </location>
</feature>
<keyword evidence="7" id="KW-0406">Ion transport</keyword>
<evidence type="ECO:0000256" key="11">
    <source>
        <dbReference type="RuleBase" id="RU003357"/>
    </source>
</evidence>
<feature type="chain" id="PRO_5020544129" evidence="13">
    <location>
        <begin position="31"/>
        <end position="696"/>
    </location>
</feature>
<comment type="subcellular location">
    <subcellularLocation>
        <location evidence="1">Cell outer membrane</location>
        <topology evidence="1">Multi-pass membrane protein</topology>
    </subcellularLocation>
</comment>
<evidence type="ECO:0000256" key="5">
    <source>
        <dbReference type="ARBA" id="ARBA00022692"/>
    </source>
</evidence>
<keyword evidence="2" id="KW-0813">Transport</keyword>
<dbReference type="KEGG" id="pstg:E8M01_19550"/>
<dbReference type="OrthoDB" id="99480at2"/>
<name>A0A4D7B4V3_9HYPH</name>
<keyword evidence="8 11" id="KW-0798">TonB box</keyword>
<dbReference type="InterPro" id="IPR036942">
    <property type="entry name" value="Beta-barrel_TonB_sf"/>
</dbReference>
<evidence type="ECO:0000256" key="8">
    <source>
        <dbReference type="ARBA" id="ARBA00023077"/>
    </source>
</evidence>
<protein>
    <submittedName>
        <fullName evidence="16">TonB-dependent receptor</fullName>
    </submittedName>
</protein>
<comment type="similarity">
    <text evidence="11">Belongs to the TonB-dependent receptor family.</text>
</comment>
<keyword evidence="5" id="KW-0812">Transmembrane</keyword>
<reference evidence="16 17" key="1">
    <citation type="submission" date="2019-04" db="EMBL/GenBank/DDBJ databases">
        <title>Phreatobacter aquaticus sp. nov.</title>
        <authorList>
            <person name="Choi A."/>
        </authorList>
    </citation>
    <scope>NUCLEOTIDE SEQUENCE [LARGE SCALE GENOMIC DNA]</scope>
    <source>
        <strain evidence="16 17">KCTC 52518</strain>
    </source>
</reference>
<organism evidence="16 17">
    <name type="scientific">Phreatobacter stygius</name>
    <dbReference type="NCBI Taxonomy" id="1940610"/>
    <lineage>
        <taxon>Bacteria</taxon>
        <taxon>Pseudomonadati</taxon>
        <taxon>Pseudomonadota</taxon>
        <taxon>Alphaproteobacteria</taxon>
        <taxon>Hyphomicrobiales</taxon>
        <taxon>Phreatobacteraceae</taxon>
        <taxon>Phreatobacter</taxon>
    </lineage>
</organism>
<evidence type="ECO:0000256" key="4">
    <source>
        <dbReference type="ARBA" id="ARBA00022496"/>
    </source>
</evidence>